<reference evidence="10" key="1">
    <citation type="submission" date="2018-05" db="EMBL/GenBank/DDBJ databases">
        <title>Draft genome of Mucuna pruriens seed.</title>
        <authorList>
            <person name="Nnadi N.E."/>
            <person name="Vos R."/>
            <person name="Hasami M.H."/>
            <person name="Devisetty U.K."/>
            <person name="Aguiy J.C."/>
        </authorList>
    </citation>
    <scope>NUCLEOTIDE SEQUENCE [LARGE SCALE GENOMIC DNA]</scope>
    <source>
        <strain evidence="10">JCA_2017</strain>
    </source>
</reference>
<dbReference type="PANTHER" id="PTHR37984:SF5">
    <property type="entry name" value="PROTEIN NYNRIN-LIKE"/>
    <property type="match status" value="1"/>
</dbReference>
<evidence type="ECO:0000256" key="5">
    <source>
        <dbReference type="ARBA" id="ARBA00022759"/>
    </source>
</evidence>
<keyword evidence="11" id="KW-1185">Reference proteome</keyword>
<dbReference type="InterPro" id="IPR041373">
    <property type="entry name" value="RT_RNaseH"/>
</dbReference>
<evidence type="ECO:0000256" key="3">
    <source>
        <dbReference type="ARBA" id="ARBA00022695"/>
    </source>
</evidence>
<keyword evidence="3" id="KW-0548">Nucleotidyltransferase</keyword>
<feature type="region of interest" description="Disordered" evidence="8">
    <location>
        <begin position="1"/>
        <end position="22"/>
    </location>
</feature>
<accession>A0A371I8C7</accession>
<dbReference type="EMBL" id="QJKJ01000668">
    <property type="protein sequence ID" value="RDY11297.1"/>
    <property type="molecule type" value="Genomic_DNA"/>
</dbReference>
<dbReference type="Pfam" id="PF17917">
    <property type="entry name" value="RT_RNaseH"/>
    <property type="match status" value="1"/>
</dbReference>
<dbReference type="InterPro" id="IPR043128">
    <property type="entry name" value="Rev_trsase/Diguanyl_cyclase"/>
</dbReference>
<dbReference type="PROSITE" id="PS51320">
    <property type="entry name" value="TIFY"/>
    <property type="match status" value="1"/>
</dbReference>
<dbReference type="InterPro" id="IPR043502">
    <property type="entry name" value="DNA/RNA_pol_sf"/>
</dbReference>
<evidence type="ECO:0000259" key="9">
    <source>
        <dbReference type="PROSITE" id="PS51320"/>
    </source>
</evidence>
<keyword evidence="7" id="KW-0695">RNA-directed DNA polymerase</keyword>
<sequence length="661" mass="74137">MALITSNSRTQGGHSSNLTSSTGSFVGRSGGLRLDQLKLPILIFKVGHETYLIKSLWREETRGCGSNMGDTIAPPTNALTSICVSLSGRGGESQRIINSTGVRIGKYDIVVDAYVLDLGGVDLILGVEWLETFGKTTMDWRRKTISFEKDGRIITLQGYQIQDNYPIVALQGILKEHGATRNISSKDGELDQVLKEHHFVLQDRRGLPPQRAHDHAIILQPGTKPVSVRPFRYSYHHKDEIERQIRKLQAEGTIKNSTSLIILVKEKDGLHLHHLDEVLKLLTLHHFVANRKKCLFGQQSIEYLGHIISENGVEMDPSKVQVVLEWSVPQDVKGVRGFLGLAGYCRKFIKDYRRIARPLTTLTKRDGYHWGEEAQQAFDCFKNCLESFPVLALPDFTQEICDRRHYLMGRSFKVFTDHRSLKHLLHQKVISVDQQYWLSKLLGYQFEVVCKLGRESKAADALSRRDTNAELNTISISPCWLDFAKLKEEALADQELIDLQNALSVSTSGLNAVIPSTNQLTIFYNGSVCVYDGIPAEKVHEIMLLAAAAAKSTEMKKIGTQNTLISPVPTRPSSPHEITNNIASSQKGSICRLQGEFPIARRHSLQRFLEKRRDRLGSKAPYPSSSTTKVADNIENNFCADNAPELISLNRSEEEFQPTAV</sequence>
<dbReference type="FunFam" id="3.30.70.270:FF:000020">
    <property type="entry name" value="Transposon Tf2-6 polyprotein-like Protein"/>
    <property type="match status" value="1"/>
</dbReference>
<evidence type="ECO:0000313" key="11">
    <source>
        <dbReference type="Proteomes" id="UP000257109"/>
    </source>
</evidence>
<feature type="domain" description="Tify" evidence="9">
    <location>
        <begin position="513"/>
        <end position="548"/>
    </location>
</feature>
<dbReference type="PANTHER" id="PTHR37984">
    <property type="entry name" value="PROTEIN CBG26694"/>
    <property type="match status" value="1"/>
</dbReference>
<dbReference type="Gene3D" id="3.30.70.270">
    <property type="match status" value="2"/>
</dbReference>
<feature type="non-terminal residue" evidence="10">
    <location>
        <position position="1"/>
    </location>
</feature>
<dbReference type="InterPro" id="IPR018467">
    <property type="entry name" value="CCT_CS"/>
</dbReference>
<keyword evidence="6" id="KW-0378">Hydrolase</keyword>
<dbReference type="GO" id="GO:0016787">
    <property type="term" value="F:hydrolase activity"/>
    <property type="evidence" value="ECO:0007669"/>
    <property type="project" value="UniProtKB-KW"/>
</dbReference>
<gene>
    <name evidence="10" type="ORF">CR513_04059</name>
</gene>
<dbReference type="InterPro" id="IPR050951">
    <property type="entry name" value="Retrovirus_Pol_polyprotein"/>
</dbReference>
<proteinExistence type="predicted"/>
<name>A0A371I8C7_MUCPR</name>
<dbReference type="Pfam" id="PF06200">
    <property type="entry name" value="tify"/>
    <property type="match status" value="1"/>
</dbReference>
<dbReference type="Pfam" id="PF09425">
    <property type="entry name" value="Jas_motif"/>
    <property type="match status" value="1"/>
</dbReference>
<keyword evidence="5" id="KW-0255">Endonuclease</keyword>
<dbReference type="CDD" id="cd00303">
    <property type="entry name" value="retropepsin_like"/>
    <property type="match status" value="1"/>
</dbReference>
<dbReference type="SUPFAM" id="SSF56672">
    <property type="entry name" value="DNA/RNA polymerases"/>
    <property type="match status" value="1"/>
</dbReference>
<evidence type="ECO:0000256" key="6">
    <source>
        <dbReference type="ARBA" id="ARBA00022801"/>
    </source>
</evidence>
<dbReference type="EC" id="2.7.7.49" evidence="1"/>
<protein>
    <recommendedName>
        <fullName evidence="1">RNA-directed DNA polymerase</fullName>
        <ecNumber evidence="1">2.7.7.49</ecNumber>
    </recommendedName>
</protein>
<dbReference type="OrthoDB" id="649989at2759"/>
<evidence type="ECO:0000256" key="1">
    <source>
        <dbReference type="ARBA" id="ARBA00012493"/>
    </source>
</evidence>
<evidence type="ECO:0000256" key="2">
    <source>
        <dbReference type="ARBA" id="ARBA00022679"/>
    </source>
</evidence>
<evidence type="ECO:0000313" key="10">
    <source>
        <dbReference type="EMBL" id="RDY11297.1"/>
    </source>
</evidence>
<dbReference type="Gene3D" id="2.40.70.10">
    <property type="entry name" value="Acid Proteases"/>
    <property type="match status" value="1"/>
</dbReference>
<evidence type="ECO:0000256" key="8">
    <source>
        <dbReference type="SAM" id="MobiDB-lite"/>
    </source>
</evidence>
<evidence type="ECO:0000256" key="7">
    <source>
        <dbReference type="ARBA" id="ARBA00022918"/>
    </source>
</evidence>
<dbReference type="GO" id="GO:0004519">
    <property type="term" value="F:endonuclease activity"/>
    <property type="evidence" value="ECO:0007669"/>
    <property type="project" value="UniProtKB-KW"/>
</dbReference>
<keyword evidence="4" id="KW-0540">Nuclease</keyword>
<dbReference type="InterPro" id="IPR010399">
    <property type="entry name" value="Tify_dom"/>
</dbReference>
<dbReference type="GO" id="GO:0003964">
    <property type="term" value="F:RNA-directed DNA polymerase activity"/>
    <property type="evidence" value="ECO:0007669"/>
    <property type="project" value="UniProtKB-KW"/>
</dbReference>
<dbReference type="SMART" id="SM00979">
    <property type="entry name" value="TIFY"/>
    <property type="match status" value="1"/>
</dbReference>
<dbReference type="InterPro" id="IPR021109">
    <property type="entry name" value="Peptidase_aspartic_dom_sf"/>
</dbReference>
<comment type="caution">
    <text evidence="10">The sequence shown here is derived from an EMBL/GenBank/DDBJ whole genome shotgun (WGS) entry which is preliminary data.</text>
</comment>
<dbReference type="Proteomes" id="UP000257109">
    <property type="component" value="Unassembled WGS sequence"/>
</dbReference>
<evidence type="ECO:0000256" key="4">
    <source>
        <dbReference type="ARBA" id="ARBA00022722"/>
    </source>
</evidence>
<dbReference type="Pfam" id="PF08284">
    <property type="entry name" value="RVP_2"/>
    <property type="match status" value="1"/>
</dbReference>
<organism evidence="10 11">
    <name type="scientific">Mucuna pruriens</name>
    <name type="common">Velvet bean</name>
    <name type="synonym">Dolichos pruriens</name>
    <dbReference type="NCBI Taxonomy" id="157652"/>
    <lineage>
        <taxon>Eukaryota</taxon>
        <taxon>Viridiplantae</taxon>
        <taxon>Streptophyta</taxon>
        <taxon>Embryophyta</taxon>
        <taxon>Tracheophyta</taxon>
        <taxon>Spermatophyta</taxon>
        <taxon>Magnoliopsida</taxon>
        <taxon>eudicotyledons</taxon>
        <taxon>Gunneridae</taxon>
        <taxon>Pentapetalae</taxon>
        <taxon>rosids</taxon>
        <taxon>fabids</taxon>
        <taxon>Fabales</taxon>
        <taxon>Fabaceae</taxon>
        <taxon>Papilionoideae</taxon>
        <taxon>50 kb inversion clade</taxon>
        <taxon>NPAAA clade</taxon>
        <taxon>indigoferoid/millettioid clade</taxon>
        <taxon>Phaseoleae</taxon>
        <taxon>Mucuna</taxon>
    </lineage>
</organism>
<dbReference type="AlphaFoldDB" id="A0A371I8C7"/>
<keyword evidence="2" id="KW-0808">Transferase</keyword>